<dbReference type="eggNOG" id="COG4833">
    <property type="taxonomic scope" value="Bacteria"/>
</dbReference>
<protein>
    <submittedName>
        <fullName evidence="1">Uncharacterized protein</fullName>
    </submittedName>
</protein>
<evidence type="ECO:0000313" key="2">
    <source>
        <dbReference type="Proteomes" id="UP000005583"/>
    </source>
</evidence>
<organism evidence="1 2">
    <name type="scientific">Lactobacillus ultunensis DSM 16047</name>
    <dbReference type="NCBI Taxonomy" id="525365"/>
    <lineage>
        <taxon>Bacteria</taxon>
        <taxon>Bacillati</taxon>
        <taxon>Bacillota</taxon>
        <taxon>Bacilli</taxon>
        <taxon>Lactobacillales</taxon>
        <taxon>Lactobacillaceae</taxon>
        <taxon>Lactobacillus</taxon>
    </lineage>
</organism>
<reference evidence="1 2" key="1">
    <citation type="submission" date="2009-01" db="EMBL/GenBank/DDBJ databases">
        <authorList>
            <person name="Qin X."/>
            <person name="Bachman B."/>
            <person name="Battles P."/>
            <person name="Bell A."/>
            <person name="Bess C."/>
            <person name="Bickham C."/>
            <person name="Chaboub L."/>
            <person name="Chen D."/>
            <person name="Coyle M."/>
            <person name="Deiros D.R."/>
            <person name="Dinh H."/>
            <person name="Forbes L."/>
            <person name="Fowler G."/>
            <person name="Francisco L."/>
            <person name="Fu Q."/>
            <person name="Gubbala S."/>
            <person name="Hale W."/>
            <person name="Han Y."/>
            <person name="Hemphill L."/>
            <person name="Highlander S.K."/>
            <person name="Hirani K."/>
            <person name="Hogues M."/>
            <person name="Jackson L."/>
            <person name="Jakkamsetti A."/>
            <person name="Javaid M."/>
            <person name="Jiang H."/>
            <person name="Korchina V."/>
            <person name="Kovar C."/>
            <person name="Lara F."/>
            <person name="Lee S."/>
            <person name="Mata R."/>
            <person name="Mathew T."/>
            <person name="Moen C."/>
            <person name="Morales K."/>
            <person name="Munidasa M."/>
            <person name="Nazareth L."/>
            <person name="Ngo R."/>
            <person name="Nguyen L."/>
            <person name="Okwuonu G."/>
            <person name="Ongeri F."/>
            <person name="Patil S."/>
            <person name="Petrosino J."/>
            <person name="Pham C."/>
            <person name="Pham P."/>
            <person name="Pu L.-L."/>
            <person name="Puazo M."/>
            <person name="Raj R."/>
            <person name="Reid J."/>
            <person name="Rouhana J."/>
            <person name="Saada N."/>
            <person name="Shang Y."/>
            <person name="Simmons D."/>
            <person name="Thornton R."/>
            <person name="Warren J."/>
            <person name="Weissenberger G."/>
            <person name="Zhang J."/>
            <person name="Zhang L."/>
            <person name="Zhou C."/>
            <person name="Zhu D."/>
            <person name="Muzny D."/>
            <person name="Worley K."/>
            <person name="Gibbs R."/>
        </authorList>
    </citation>
    <scope>NUCLEOTIDE SEQUENCE [LARGE SCALE GENOMIC DNA]</scope>
    <source>
        <strain evidence="1 2">DSM 16047</strain>
    </source>
</reference>
<dbReference type="Gene3D" id="1.50.10.20">
    <property type="match status" value="1"/>
</dbReference>
<accession>C2ELB5</accession>
<proteinExistence type="predicted"/>
<comment type="caution">
    <text evidence="1">The sequence shown here is derived from an EMBL/GenBank/DDBJ whole genome shotgun (WGS) entry which is preliminary data.</text>
</comment>
<feature type="non-terminal residue" evidence="1">
    <location>
        <position position="1"/>
    </location>
</feature>
<dbReference type="AlphaFoldDB" id="C2ELB5"/>
<evidence type="ECO:0000313" key="1">
    <source>
        <dbReference type="EMBL" id="EEJ72673.1"/>
    </source>
</evidence>
<dbReference type="CAZy" id="GH76">
    <property type="family name" value="Glycoside Hydrolase Family 76"/>
</dbReference>
<dbReference type="Proteomes" id="UP000005583">
    <property type="component" value="Unassembled WGS sequence"/>
</dbReference>
<keyword evidence="2" id="KW-1185">Reference proteome</keyword>
<dbReference type="RefSeq" id="WP_007127173.1">
    <property type="nucleotide sequence ID" value="NZ_GG693293.1"/>
</dbReference>
<name>C2ELB5_9LACO</name>
<dbReference type="EMBL" id="ACGU01000019">
    <property type="protein sequence ID" value="EEJ72673.1"/>
    <property type="molecule type" value="Genomic_DNA"/>
</dbReference>
<feature type="non-terminal residue" evidence="1">
    <location>
        <position position="80"/>
    </location>
</feature>
<sequence length="80" mass="8466">GDGGLFNGILARYLSLVVECVPTPGRHGTEAVAIARRIVLATAEQVWRFRLEVDGLPVFSADWSKDATMPQAGGLVGATI</sequence>
<gene>
    <name evidence="1" type="ORF">HMPREF0548_0461</name>
</gene>